<dbReference type="Proteomes" id="UP000887116">
    <property type="component" value="Unassembled WGS sequence"/>
</dbReference>
<dbReference type="OrthoDB" id="8052806at2759"/>
<reference evidence="2" key="1">
    <citation type="submission" date="2020-07" db="EMBL/GenBank/DDBJ databases">
        <title>Multicomponent nature underlies the extraordinary mechanical properties of spider dragline silk.</title>
        <authorList>
            <person name="Kono N."/>
            <person name="Nakamura H."/>
            <person name="Mori M."/>
            <person name="Yoshida Y."/>
            <person name="Ohtoshi R."/>
            <person name="Malay A.D."/>
            <person name="Moran D.A.P."/>
            <person name="Tomita M."/>
            <person name="Numata K."/>
            <person name="Arakawa K."/>
        </authorList>
    </citation>
    <scope>NUCLEOTIDE SEQUENCE</scope>
</reference>
<dbReference type="Pfam" id="PF18701">
    <property type="entry name" value="DUF5641"/>
    <property type="match status" value="1"/>
</dbReference>
<evidence type="ECO:0000313" key="2">
    <source>
        <dbReference type="EMBL" id="GFR25393.1"/>
    </source>
</evidence>
<dbReference type="AlphaFoldDB" id="A0A8X6HKS4"/>
<dbReference type="Pfam" id="PF05380">
    <property type="entry name" value="Peptidase_A17"/>
    <property type="match status" value="1"/>
</dbReference>
<evidence type="ECO:0000313" key="3">
    <source>
        <dbReference type="Proteomes" id="UP000887116"/>
    </source>
</evidence>
<evidence type="ECO:0000259" key="1">
    <source>
        <dbReference type="Pfam" id="PF18701"/>
    </source>
</evidence>
<keyword evidence="3" id="KW-1185">Reference proteome</keyword>
<protein>
    <submittedName>
        <fullName evidence="2">Integrase catalytic domain-containing protein</fullName>
    </submittedName>
</protein>
<accession>A0A8X6HKS4</accession>
<proteinExistence type="predicted"/>
<gene>
    <name evidence="2" type="primary">AVEN_87984_1</name>
    <name evidence="2" type="ORF">TNCT_101771</name>
</gene>
<organism evidence="2 3">
    <name type="scientific">Trichonephila clavata</name>
    <name type="common">Joro spider</name>
    <name type="synonym">Nephila clavata</name>
    <dbReference type="NCBI Taxonomy" id="2740835"/>
    <lineage>
        <taxon>Eukaryota</taxon>
        <taxon>Metazoa</taxon>
        <taxon>Ecdysozoa</taxon>
        <taxon>Arthropoda</taxon>
        <taxon>Chelicerata</taxon>
        <taxon>Arachnida</taxon>
        <taxon>Araneae</taxon>
        <taxon>Araneomorphae</taxon>
        <taxon>Entelegynae</taxon>
        <taxon>Araneoidea</taxon>
        <taxon>Nephilidae</taxon>
        <taxon>Trichonephila</taxon>
    </lineage>
</organism>
<dbReference type="InterPro" id="IPR008042">
    <property type="entry name" value="Retrotrans_Pao"/>
</dbReference>
<dbReference type="PANTHER" id="PTHR47331:SF5">
    <property type="entry name" value="RIBONUCLEASE H"/>
    <property type="match status" value="1"/>
</dbReference>
<dbReference type="EMBL" id="BMAO01038505">
    <property type="protein sequence ID" value="GFR25393.1"/>
    <property type="molecule type" value="Genomic_DNA"/>
</dbReference>
<name>A0A8X6HKS4_TRICU</name>
<dbReference type="PANTHER" id="PTHR47331">
    <property type="entry name" value="PHD-TYPE DOMAIN-CONTAINING PROTEIN"/>
    <property type="match status" value="1"/>
</dbReference>
<dbReference type="InterPro" id="IPR040676">
    <property type="entry name" value="DUF5641"/>
</dbReference>
<comment type="caution">
    <text evidence="2">The sequence shown here is derived from an EMBL/GenBank/DDBJ whole genome shotgun (WGS) entry which is preliminary data.</text>
</comment>
<feature type="domain" description="DUF5641" evidence="1">
    <location>
        <begin position="266"/>
        <end position="360"/>
    </location>
</feature>
<sequence length="364" mass="41175">MDDLLTGADELESGRKLQEQLVSLLRGAGMELHKWSASNPLLLPDSMCQDKDLSYSSSTETKTLGLLWKPHPDSFAFKISPMTSRCDSLIVTKKSVISTIARIFDPLGLIGPVITRAKIFLQSLWQLKLDWNDPLPSNLVSYWKSFIDALESINCLNIPRYCLQDKLIRTELHGFSDSSEKAYGAALYLRCIDSSGQISVRLLCSKSKVALLKVQIEAVLNSRPICPLSNDPNDTEILTPAHFLIGSSLVAIPDPDYTEIPMNRLSRWQLVQRMNQHFWRKWSSEYLNRLQQTPKWCKGSVGFKEGDLVLVKPSENTDTLKWHLARILKLHPGKDNFVRVVTLKDNQGVYKMPVTKIASLTYVN</sequence>